<keyword evidence="4 8" id="KW-0479">Metal-binding</keyword>
<keyword evidence="10" id="KW-0812">Transmembrane</keyword>
<evidence type="ECO:0000256" key="5">
    <source>
        <dbReference type="ARBA" id="ARBA00023002"/>
    </source>
</evidence>
<dbReference type="SUPFAM" id="SSF48264">
    <property type="entry name" value="Cytochrome P450"/>
    <property type="match status" value="1"/>
</dbReference>
<evidence type="ECO:0000256" key="1">
    <source>
        <dbReference type="ARBA" id="ARBA00001971"/>
    </source>
</evidence>
<dbReference type="InterPro" id="IPR001128">
    <property type="entry name" value="Cyt_P450"/>
</dbReference>
<feature type="binding site" description="axial binding residue" evidence="8">
    <location>
        <position position="453"/>
    </location>
    <ligand>
        <name>heme</name>
        <dbReference type="ChEBI" id="CHEBI:30413"/>
    </ligand>
    <ligandPart>
        <name>Fe</name>
        <dbReference type="ChEBI" id="CHEBI:18248"/>
    </ligandPart>
</feature>
<organism evidence="11 12">
    <name type="scientific">Colletotrichum noveboracense</name>
    <dbReference type="NCBI Taxonomy" id="2664923"/>
    <lineage>
        <taxon>Eukaryota</taxon>
        <taxon>Fungi</taxon>
        <taxon>Dikarya</taxon>
        <taxon>Ascomycota</taxon>
        <taxon>Pezizomycotina</taxon>
        <taxon>Sordariomycetes</taxon>
        <taxon>Hypocreomycetidae</taxon>
        <taxon>Glomerellales</taxon>
        <taxon>Glomerellaceae</taxon>
        <taxon>Colletotrichum</taxon>
        <taxon>Colletotrichum gloeosporioides species complex</taxon>
    </lineage>
</organism>
<keyword evidence="12" id="KW-1185">Reference proteome</keyword>
<accession>A0A9W4RZC5</accession>
<reference evidence="11" key="1">
    <citation type="submission" date="2022-08" db="EMBL/GenBank/DDBJ databases">
        <authorList>
            <person name="Giroux E."/>
            <person name="Giroux E."/>
        </authorList>
    </citation>
    <scope>NUCLEOTIDE SEQUENCE</scope>
    <source>
        <strain evidence="11">H1091258</strain>
    </source>
</reference>
<evidence type="ECO:0000256" key="8">
    <source>
        <dbReference type="PIRSR" id="PIRSR602403-1"/>
    </source>
</evidence>
<dbReference type="GO" id="GO:0004497">
    <property type="term" value="F:monooxygenase activity"/>
    <property type="evidence" value="ECO:0007669"/>
    <property type="project" value="UniProtKB-KW"/>
</dbReference>
<dbReference type="Proteomes" id="UP001152533">
    <property type="component" value="Unassembled WGS sequence"/>
</dbReference>
<dbReference type="InterPro" id="IPR002403">
    <property type="entry name" value="Cyt_P450_E_grp-IV"/>
</dbReference>
<evidence type="ECO:0000256" key="7">
    <source>
        <dbReference type="ARBA" id="ARBA00023033"/>
    </source>
</evidence>
<dbReference type="EMBL" id="CAMGZC010000863">
    <property type="protein sequence ID" value="CAI0650424.1"/>
    <property type="molecule type" value="Genomic_DNA"/>
</dbReference>
<dbReference type="AlphaFoldDB" id="A0A9W4RZC5"/>
<keyword evidence="7 9" id="KW-0503">Monooxygenase</keyword>
<evidence type="ECO:0000256" key="9">
    <source>
        <dbReference type="RuleBase" id="RU000461"/>
    </source>
</evidence>
<gene>
    <name evidence="11" type="ORF">CGXH109_LOCUS95869</name>
</gene>
<keyword evidence="5 9" id="KW-0560">Oxidoreductase</keyword>
<name>A0A9W4RZC5_9PEZI</name>
<comment type="cofactor">
    <cofactor evidence="1 8">
        <name>heme</name>
        <dbReference type="ChEBI" id="CHEBI:30413"/>
    </cofactor>
</comment>
<sequence>MDHLHNTSTIWGQSSIYDGDNTSLLAALLAITLIVTIPSFFLFNGASKLPIINPKKFYELTASRSVFEFAIAGRELLASARAKFGPVPFRVHTDMGTFIILRPEHGEEIRNDPRFGIDEPIIELFQAHYAGFEPFMEGALPTKPLQNVVKFKMTKSLAKITQPLSEECASTLHASLGDSEEWQPVALGNLIIRLISKMSGRIFAGPNLSNNERWLDLIVNYGDNSIQGMRKLRLWPTILKPLAVKFIPECKNLQAQVKEAWDLVAAEIQARHAKGGEAEYEDAIHWFEELAGGDRYNFGASQLMLAVVSIGTTSDLITQTLIDILRHPELIQPLREEIVAAISEGGWKKTSLYNMKLLDSVLNESQRLKPNQIASMFRQALVNIILSDGTKVPKGHKVAVSTDRMRDPSVYENPDVFDGYRFFRMRATEQGAASQLVTTSVNHLGFGHGEHGCPGRFFAASEAKVIISHLLLKYDMRLEDGTEHNIRKFGFAEEVDPTFRIFVKRRKEEIPL</sequence>
<evidence type="ECO:0000256" key="2">
    <source>
        <dbReference type="ARBA" id="ARBA00010617"/>
    </source>
</evidence>
<dbReference type="PANTHER" id="PTHR46206:SF2">
    <property type="entry name" value="CYTOCHROME P450 MONOOXYGENASE AUSG-RELATED"/>
    <property type="match status" value="1"/>
</dbReference>
<evidence type="ECO:0000256" key="3">
    <source>
        <dbReference type="ARBA" id="ARBA00022617"/>
    </source>
</evidence>
<dbReference type="InterPro" id="IPR017972">
    <property type="entry name" value="Cyt_P450_CS"/>
</dbReference>
<dbReference type="CDD" id="cd11041">
    <property type="entry name" value="CYP503A1-like"/>
    <property type="match status" value="1"/>
</dbReference>
<dbReference type="PRINTS" id="PR00465">
    <property type="entry name" value="EP450IV"/>
</dbReference>
<dbReference type="GO" id="GO:0005506">
    <property type="term" value="F:iron ion binding"/>
    <property type="evidence" value="ECO:0007669"/>
    <property type="project" value="InterPro"/>
</dbReference>
<protein>
    <recommendedName>
        <fullName evidence="13">Cytochrome P450</fullName>
    </recommendedName>
</protein>
<evidence type="ECO:0000256" key="10">
    <source>
        <dbReference type="SAM" id="Phobius"/>
    </source>
</evidence>
<evidence type="ECO:0000313" key="12">
    <source>
        <dbReference type="Proteomes" id="UP001152533"/>
    </source>
</evidence>
<comment type="similarity">
    <text evidence="2 9">Belongs to the cytochrome P450 family.</text>
</comment>
<dbReference type="GO" id="GO:0016705">
    <property type="term" value="F:oxidoreductase activity, acting on paired donors, with incorporation or reduction of molecular oxygen"/>
    <property type="evidence" value="ECO:0007669"/>
    <property type="project" value="InterPro"/>
</dbReference>
<evidence type="ECO:0000256" key="6">
    <source>
        <dbReference type="ARBA" id="ARBA00023004"/>
    </source>
</evidence>
<keyword evidence="3 8" id="KW-0349">Heme</keyword>
<keyword evidence="6 8" id="KW-0408">Iron</keyword>
<feature type="transmembrane region" description="Helical" evidence="10">
    <location>
        <begin position="24"/>
        <end position="46"/>
    </location>
</feature>
<dbReference type="PRINTS" id="PR00385">
    <property type="entry name" value="P450"/>
</dbReference>
<dbReference type="Gene3D" id="1.10.630.10">
    <property type="entry name" value="Cytochrome P450"/>
    <property type="match status" value="1"/>
</dbReference>
<proteinExistence type="inferred from homology"/>
<evidence type="ECO:0008006" key="13">
    <source>
        <dbReference type="Google" id="ProtNLM"/>
    </source>
</evidence>
<comment type="caution">
    <text evidence="11">The sequence shown here is derived from an EMBL/GenBank/DDBJ whole genome shotgun (WGS) entry which is preliminary data.</text>
</comment>
<dbReference type="InterPro" id="IPR036396">
    <property type="entry name" value="Cyt_P450_sf"/>
</dbReference>
<dbReference type="PANTHER" id="PTHR46206">
    <property type="entry name" value="CYTOCHROME P450"/>
    <property type="match status" value="1"/>
</dbReference>
<dbReference type="GO" id="GO:0020037">
    <property type="term" value="F:heme binding"/>
    <property type="evidence" value="ECO:0007669"/>
    <property type="project" value="InterPro"/>
</dbReference>
<evidence type="ECO:0000313" key="11">
    <source>
        <dbReference type="EMBL" id="CAI0650424.1"/>
    </source>
</evidence>
<keyword evidence="10" id="KW-0472">Membrane</keyword>
<dbReference type="Pfam" id="PF00067">
    <property type="entry name" value="p450"/>
    <property type="match status" value="1"/>
</dbReference>
<evidence type="ECO:0000256" key="4">
    <source>
        <dbReference type="ARBA" id="ARBA00022723"/>
    </source>
</evidence>
<dbReference type="PROSITE" id="PS00086">
    <property type="entry name" value="CYTOCHROME_P450"/>
    <property type="match status" value="1"/>
</dbReference>
<keyword evidence="10" id="KW-1133">Transmembrane helix</keyword>